<dbReference type="Proteomes" id="UP000831768">
    <property type="component" value="Plasmid unnamed4"/>
</dbReference>
<dbReference type="GeneID" id="71930202"/>
<gene>
    <name evidence="1" type="ORF">MW046_19105</name>
</gene>
<dbReference type="AlphaFoldDB" id="A0A8U0A8V1"/>
<geneLocation type="plasmid" evidence="1 2">
    <name>unnamed4</name>
</geneLocation>
<sequence length="129" mass="14406">MTNPIKEEIAGELHAVSFGEAISCDYHHRPKEISFDGSVLVESIRLIDHPQLQLEEWPDSWQLNAVRCSDHSMEEIALPTKGFEETLVSPPVKETNTVMSVDAPENADVQVLPTHPRLKVQSRCCSISS</sequence>
<proteinExistence type="predicted"/>
<name>A0A8U0A8V1_9EURY</name>
<accession>A0A8U0A8V1</accession>
<evidence type="ECO:0000313" key="1">
    <source>
        <dbReference type="EMBL" id="UPM45256.1"/>
    </source>
</evidence>
<dbReference type="KEGG" id="haad:MW046_19105"/>
<dbReference type="EMBL" id="CP096023">
    <property type="protein sequence ID" value="UPM45256.1"/>
    <property type="molecule type" value="Genomic_DNA"/>
</dbReference>
<reference evidence="1" key="1">
    <citation type="submission" date="2022-04" db="EMBL/GenBank/DDBJ databases">
        <title>Halocatena sp. nov., isolated from a salt lake.</title>
        <authorList>
            <person name="Cui H.-L."/>
        </authorList>
    </citation>
    <scope>NUCLEOTIDE SEQUENCE</scope>
    <source>
        <strain evidence="1">AD-1</strain>
        <plasmid evidence="1">unnamed4</plasmid>
    </source>
</reference>
<organism evidence="1 2">
    <name type="scientific">Halocatena salina</name>
    <dbReference type="NCBI Taxonomy" id="2934340"/>
    <lineage>
        <taxon>Archaea</taxon>
        <taxon>Methanobacteriati</taxon>
        <taxon>Methanobacteriota</taxon>
        <taxon>Stenosarchaea group</taxon>
        <taxon>Halobacteria</taxon>
        <taxon>Halobacteriales</taxon>
        <taxon>Natronomonadaceae</taxon>
        <taxon>Halocatena</taxon>
    </lineage>
</organism>
<keyword evidence="2" id="KW-1185">Reference proteome</keyword>
<protein>
    <submittedName>
        <fullName evidence="1">Uncharacterized protein</fullName>
    </submittedName>
</protein>
<keyword evidence="1" id="KW-0614">Plasmid</keyword>
<dbReference type="RefSeq" id="WP_247995910.1">
    <property type="nucleotide sequence ID" value="NZ_CP096023.1"/>
</dbReference>
<evidence type="ECO:0000313" key="2">
    <source>
        <dbReference type="Proteomes" id="UP000831768"/>
    </source>
</evidence>